<name>A0A2J6SJA8_9HELO</name>
<feature type="compositionally biased region" description="Pro residues" evidence="1">
    <location>
        <begin position="80"/>
        <end position="96"/>
    </location>
</feature>
<dbReference type="OrthoDB" id="10638835at2759"/>
<accession>A0A2J6SJA8</accession>
<keyword evidence="2" id="KW-0472">Membrane</keyword>
<feature type="region of interest" description="Disordered" evidence="1">
    <location>
        <begin position="63"/>
        <end position="101"/>
    </location>
</feature>
<feature type="compositionally biased region" description="Low complexity" evidence="1">
    <location>
        <begin position="68"/>
        <end position="79"/>
    </location>
</feature>
<gene>
    <name evidence="3" type="ORF">K444DRAFT_711023</name>
</gene>
<feature type="transmembrane region" description="Helical" evidence="2">
    <location>
        <begin position="12"/>
        <end position="31"/>
    </location>
</feature>
<reference evidence="3 4" key="1">
    <citation type="submission" date="2016-04" db="EMBL/GenBank/DDBJ databases">
        <title>A degradative enzymes factory behind the ericoid mycorrhizal symbiosis.</title>
        <authorList>
            <consortium name="DOE Joint Genome Institute"/>
            <person name="Martino E."/>
            <person name="Morin E."/>
            <person name="Grelet G."/>
            <person name="Kuo A."/>
            <person name="Kohler A."/>
            <person name="Daghino S."/>
            <person name="Barry K."/>
            <person name="Choi C."/>
            <person name="Cichocki N."/>
            <person name="Clum A."/>
            <person name="Copeland A."/>
            <person name="Hainaut M."/>
            <person name="Haridas S."/>
            <person name="Labutti K."/>
            <person name="Lindquist E."/>
            <person name="Lipzen A."/>
            <person name="Khouja H.-R."/>
            <person name="Murat C."/>
            <person name="Ohm R."/>
            <person name="Olson A."/>
            <person name="Spatafora J."/>
            <person name="Veneault-Fourrey C."/>
            <person name="Henrissat B."/>
            <person name="Grigoriev I."/>
            <person name="Martin F."/>
            <person name="Perotto S."/>
        </authorList>
    </citation>
    <scope>NUCLEOTIDE SEQUENCE [LARGE SCALE GENOMIC DNA]</scope>
    <source>
        <strain evidence="3 4">E</strain>
    </source>
</reference>
<keyword evidence="2" id="KW-0812">Transmembrane</keyword>
<evidence type="ECO:0000256" key="1">
    <source>
        <dbReference type="SAM" id="MobiDB-lite"/>
    </source>
</evidence>
<evidence type="ECO:0000313" key="3">
    <source>
        <dbReference type="EMBL" id="PMD50820.1"/>
    </source>
</evidence>
<dbReference type="AlphaFoldDB" id="A0A2J6SJA8"/>
<sequence length="192" mass="21197">MDSSSPSSVTGILIGTVVGLVALGTLIFCYWRYRCYRRNRVFVRKTKKIIQWSLRRKSKRKRRRWRSRWSSSGSGYAAQGPPPPPSSLLPPPPATPPTIFLPRELWNPTELERDMASRNIQLDRPESKFSASTLPGAQDDLGIQPRDSPLNITPQGNKILLADTQASTPLAQSQDNGGPITTSVTTPVTSGV</sequence>
<feature type="region of interest" description="Disordered" evidence="1">
    <location>
        <begin position="120"/>
        <end position="192"/>
    </location>
</feature>
<evidence type="ECO:0000313" key="4">
    <source>
        <dbReference type="Proteomes" id="UP000235371"/>
    </source>
</evidence>
<evidence type="ECO:0000256" key="2">
    <source>
        <dbReference type="SAM" id="Phobius"/>
    </source>
</evidence>
<feature type="compositionally biased region" description="Low complexity" evidence="1">
    <location>
        <begin position="177"/>
        <end position="192"/>
    </location>
</feature>
<dbReference type="RefSeq" id="XP_024727724.1">
    <property type="nucleotide sequence ID" value="XM_024888229.1"/>
</dbReference>
<dbReference type="InParanoid" id="A0A2J6SJA8"/>
<dbReference type="Proteomes" id="UP000235371">
    <property type="component" value="Unassembled WGS sequence"/>
</dbReference>
<organism evidence="3 4">
    <name type="scientific">Hyaloscypha bicolor E</name>
    <dbReference type="NCBI Taxonomy" id="1095630"/>
    <lineage>
        <taxon>Eukaryota</taxon>
        <taxon>Fungi</taxon>
        <taxon>Dikarya</taxon>
        <taxon>Ascomycota</taxon>
        <taxon>Pezizomycotina</taxon>
        <taxon>Leotiomycetes</taxon>
        <taxon>Helotiales</taxon>
        <taxon>Hyaloscyphaceae</taxon>
        <taxon>Hyaloscypha</taxon>
        <taxon>Hyaloscypha bicolor</taxon>
    </lineage>
</organism>
<dbReference type="EMBL" id="KZ613913">
    <property type="protein sequence ID" value="PMD50820.1"/>
    <property type="molecule type" value="Genomic_DNA"/>
</dbReference>
<keyword evidence="4" id="KW-1185">Reference proteome</keyword>
<feature type="compositionally biased region" description="Polar residues" evidence="1">
    <location>
        <begin position="164"/>
        <end position="176"/>
    </location>
</feature>
<dbReference type="GeneID" id="36596305"/>
<keyword evidence="2" id="KW-1133">Transmembrane helix</keyword>
<protein>
    <submittedName>
        <fullName evidence="3">Uncharacterized protein</fullName>
    </submittedName>
</protein>
<proteinExistence type="predicted"/>